<dbReference type="Proteomes" id="UP000503144">
    <property type="component" value="Chromosome"/>
</dbReference>
<evidence type="ECO:0000313" key="2">
    <source>
        <dbReference type="EMBL" id="QJB38304.1"/>
    </source>
</evidence>
<reference evidence="1" key="2">
    <citation type="submission" date="2020-09" db="EMBL/GenBank/DDBJ databases">
        <authorList>
            <person name="Kittiwongwattana C."/>
        </authorList>
    </citation>
    <scope>NUCLEOTIDE SEQUENCE</scope>
    <source>
        <strain evidence="1">1310</strain>
    </source>
</reference>
<keyword evidence="4" id="KW-1185">Reference proteome</keyword>
<organism evidence="1 3">
    <name type="scientific">Chitinophaga oryzae</name>
    <dbReference type="NCBI Taxonomy" id="2725414"/>
    <lineage>
        <taxon>Bacteria</taxon>
        <taxon>Pseudomonadati</taxon>
        <taxon>Bacteroidota</taxon>
        <taxon>Chitinophagia</taxon>
        <taxon>Chitinophagales</taxon>
        <taxon>Chitinophagaceae</taxon>
        <taxon>Chitinophaga</taxon>
    </lineage>
</organism>
<evidence type="ECO:0000313" key="4">
    <source>
        <dbReference type="Proteomes" id="UP000503144"/>
    </source>
</evidence>
<dbReference type="RefSeq" id="WP_168804083.1">
    <property type="nucleotide sequence ID" value="NZ_CP051204.2"/>
</dbReference>
<evidence type="ECO:0000313" key="1">
    <source>
        <dbReference type="EMBL" id="QJB31826.1"/>
    </source>
</evidence>
<dbReference type="EMBL" id="CP051205">
    <property type="protein sequence ID" value="QJB31826.1"/>
    <property type="molecule type" value="Genomic_DNA"/>
</dbReference>
<dbReference type="AlphaFoldDB" id="A0AAE6ZFM5"/>
<proteinExistence type="predicted"/>
<dbReference type="EMBL" id="CP051204">
    <property type="protein sequence ID" value="QJB38304.1"/>
    <property type="molecule type" value="Genomic_DNA"/>
</dbReference>
<evidence type="ECO:0000313" key="3">
    <source>
        <dbReference type="Proteomes" id="UP000502421"/>
    </source>
</evidence>
<sequence length="72" mass="7575">MKKKNIAISKKLSFNKETIAALNGNQQQLIAGGAIPITRLVNCTSGMETCGGETCATIQRPGGPCELCPILQ</sequence>
<protein>
    <submittedName>
        <fullName evidence="1">Class I lanthipeptide</fullName>
    </submittedName>
</protein>
<accession>A0AAE6ZFM5</accession>
<dbReference type="InterPro" id="IPR058238">
    <property type="entry name" value="Lant_leader_dom"/>
</dbReference>
<dbReference type="NCBIfam" id="NF038153">
    <property type="entry name" value="lant_leader_L1a"/>
    <property type="match status" value="1"/>
</dbReference>
<gene>
    <name evidence="2" type="ORF">HF324_10665</name>
    <name evidence="1" type="ORF">HF329_11030</name>
</gene>
<name>A0AAE6ZFM5_9BACT</name>
<dbReference type="KEGG" id="coy:HF329_11030"/>
<dbReference type="Proteomes" id="UP000502421">
    <property type="component" value="Chromosome"/>
</dbReference>
<reference evidence="3" key="1">
    <citation type="submission" date="2020-04" db="EMBL/GenBank/DDBJ databases">
        <authorList>
            <person name="Kittiwongwattana C."/>
        </authorList>
    </citation>
    <scope>NUCLEOTIDE SEQUENCE [LARGE SCALE GENOMIC DNA]</scope>
    <source>
        <strain evidence="2">1303</strain>
        <strain evidence="3">1310</strain>
    </source>
</reference>